<reference evidence="2" key="1">
    <citation type="submission" date="2025-08" db="UniProtKB">
        <authorList>
            <consortium name="RefSeq"/>
        </authorList>
    </citation>
    <scope>IDENTIFICATION</scope>
    <source>
        <tissue evidence="2">Stem</tissue>
    </source>
</reference>
<keyword evidence="1" id="KW-1185">Reference proteome</keyword>
<proteinExistence type="predicted"/>
<evidence type="ECO:0000313" key="2">
    <source>
        <dbReference type="RefSeq" id="XP_050947466.1"/>
    </source>
</evidence>
<dbReference type="Proteomes" id="UP001652600">
    <property type="component" value="Chromosome 11"/>
</dbReference>
<evidence type="ECO:0000313" key="1">
    <source>
        <dbReference type="Proteomes" id="UP001652600"/>
    </source>
</evidence>
<dbReference type="GeneID" id="127151658"/>
<protein>
    <submittedName>
        <fullName evidence="2">Uncharacterized protein LOC127151658</fullName>
    </submittedName>
</protein>
<dbReference type="RefSeq" id="XP_050947466.1">
    <property type="nucleotide sequence ID" value="XM_051091509.1"/>
</dbReference>
<accession>A0ABM3LBR4</accession>
<sequence length="100" mass="11488">MLHIPRGTPRILSNAAYINQCIDAFMFHLYKVMEKKVTLGSYKFADAGSVSVGISKEDRAQVLNARLLGTDHRQILMFLYNSWAFDISRRKKPVWTIVKV</sequence>
<organism evidence="1 2">
    <name type="scientific">Cucumis melo</name>
    <name type="common">Muskmelon</name>
    <dbReference type="NCBI Taxonomy" id="3656"/>
    <lineage>
        <taxon>Eukaryota</taxon>
        <taxon>Viridiplantae</taxon>
        <taxon>Streptophyta</taxon>
        <taxon>Embryophyta</taxon>
        <taxon>Tracheophyta</taxon>
        <taxon>Spermatophyta</taxon>
        <taxon>Magnoliopsida</taxon>
        <taxon>eudicotyledons</taxon>
        <taxon>Gunneridae</taxon>
        <taxon>Pentapetalae</taxon>
        <taxon>rosids</taxon>
        <taxon>fabids</taxon>
        <taxon>Cucurbitales</taxon>
        <taxon>Cucurbitaceae</taxon>
        <taxon>Benincaseae</taxon>
        <taxon>Cucumis</taxon>
    </lineage>
</organism>
<name>A0ABM3LBR4_CUCME</name>
<gene>
    <name evidence="2" type="primary">LOC127151658</name>
</gene>